<dbReference type="AlphaFoldDB" id="A0AA41UL51"/>
<evidence type="ECO:0000313" key="4">
    <source>
        <dbReference type="Proteomes" id="UP001165427"/>
    </source>
</evidence>
<keyword evidence="1" id="KW-1133">Transmembrane helix</keyword>
<evidence type="ECO:0000259" key="2">
    <source>
        <dbReference type="SMART" id="SM00563"/>
    </source>
</evidence>
<name>A0AA41UL51_9BACT</name>
<dbReference type="PANTHER" id="PTHR10983:SF16">
    <property type="entry name" value="LYSOCARDIOLIPIN ACYLTRANSFERASE 1"/>
    <property type="match status" value="1"/>
</dbReference>
<dbReference type="SMART" id="SM00563">
    <property type="entry name" value="PlsC"/>
    <property type="match status" value="1"/>
</dbReference>
<keyword evidence="4" id="KW-1185">Reference proteome</keyword>
<dbReference type="SUPFAM" id="SSF69593">
    <property type="entry name" value="Glycerol-3-phosphate (1)-acyltransferase"/>
    <property type="match status" value="1"/>
</dbReference>
<proteinExistence type="predicted"/>
<dbReference type="PANTHER" id="PTHR10983">
    <property type="entry name" value="1-ACYLGLYCEROL-3-PHOSPHATE ACYLTRANSFERASE-RELATED"/>
    <property type="match status" value="1"/>
</dbReference>
<dbReference type="GO" id="GO:0016746">
    <property type="term" value="F:acyltransferase activity"/>
    <property type="evidence" value="ECO:0007669"/>
    <property type="project" value="UniProtKB-KW"/>
</dbReference>
<evidence type="ECO:0000256" key="1">
    <source>
        <dbReference type="SAM" id="Phobius"/>
    </source>
</evidence>
<accession>A0AA41UL51</accession>
<organism evidence="3 4">
    <name type="scientific">Desulfatitalea alkaliphila</name>
    <dbReference type="NCBI Taxonomy" id="2929485"/>
    <lineage>
        <taxon>Bacteria</taxon>
        <taxon>Pseudomonadati</taxon>
        <taxon>Thermodesulfobacteriota</taxon>
        <taxon>Desulfobacteria</taxon>
        <taxon>Desulfobacterales</taxon>
        <taxon>Desulfosarcinaceae</taxon>
        <taxon>Desulfatitalea</taxon>
    </lineage>
</organism>
<reference evidence="3" key="1">
    <citation type="submission" date="2022-04" db="EMBL/GenBank/DDBJ databases">
        <title>Desulfatitalea alkaliphila sp. nov., a novel anaerobic sulfate-reducing bacterium isolated from terrestrial mud volcano, Taman Peninsula, Russia.</title>
        <authorList>
            <person name="Khomyakova M.A."/>
            <person name="Merkel A.Y."/>
            <person name="Slobodkin A.I."/>
        </authorList>
    </citation>
    <scope>NUCLEOTIDE SEQUENCE</scope>
    <source>
        <strain evidence="3">M08but</strain>
    </source>
</reference>
<keyword evidence="3" id="KW-0012">Acyltransferase</keyword>
<protein>
    <submittedName>
        <fullName evidence="3">Acyltransferase</fullName>
    </submittedName>
</protein>
<evidence type="ECO:0000313" key="3">
    <source>
        <dbReference type="EMBL" id="MCJ8503024.1"/>
    </source>
</evidence>
<dbReference type="NCBIfam" id="NF010621">
    <property type="entry name" value="PRK14014.1"/>
    <property type="match status" value="1"/>
</dbReference>
<keyword evidence="1" id="KW-0812">Transmembrane</keyword>
<feature type="transmembrane region" description="Helical" evidence="1">
    <location>
        <begin position="15"/>
        <end position="39"/>
    </location>
</feature>
<dbReference type="Pfam" id="PF01553">
    <property type="entry name" value="Acyltransferase"/>
    <property type="match status" value="1"/>
</dbReference>
<dbReference type="InterPro" id="IPR002123">
    <property type="entry name" value="Plipid/glycerol_acylTrfase"/>
</dbReference>
<sequence>MIQFLPGPARGALSLILYLLNTLFWVSLLFPVVLARILIPINTWRRFCGRVANSIAEHWISFNNLNQRITGRTQLQVQGLEDLKHAEWYLVLSNHQSWVDILLLQRIFNRRIPFLKFFIKKELFWFPIMGQAWWALDFPFIKRYSERLLAKKPHLRGIDLEITRKACEKFKTLPISIMNFVEGSRFSQAKRTMQQSPYNHLLKAKAGGVAFVLQAMEGRIHRILDVTIIYSEGPRTFWAFLCGKIQQAKIHIRSLPVTADLIGDYATDHHFREKFQTWLNQLWHEKDQRIADLVSAG</sequence>
<dbReference type="EMBL" id="JALJRB010000040">
    <property type="protein sequence ID" value="MCJ8503024.1"/>
    <property type="molecule type" value="Genomic_DNA"/>
</dbReference>
<dbReference type="CDD" id="cd07990">
    <property type="entry name" value="LPLAT_LCLAT1-like"/>
    <property type="match status" value="1"/>
</dbReference>
<keyword evidence="3" id="KW-0808">Transferase</keyword>
<comment type="caution">
    <text evidence="3">The sequence shown here is derived from an EMBL/GenBank/DDBJ whole genome shotgun (WGS) entry which is preliminary data.</text>
</comment>
<feature type="domain" description="Phospholipid/glycerol acyltransferase" evidence="2">
    <location>
        <begin position="89"/>
        <end position="231"/>
    </location>
</feature>
<dbReference type="Proteomes" id="UP001165427">
    <property type="component" value="Unassembled WGS sequence"/>
</dbReference>
<gene>
    <name evidence="3" type="ORF">MRX98_20785</name>
</gene>
<dbReference type="RefSeq" id="WP_246914720.1">
    <property type="nucleotide sequence ID" value="NZ_JALJRB010000040.1"/>
</dbReference>
<keyword evidence="1" id="KW-0472">Membrane</keyword>